<dbReference type="InterPro" id="IPR000836">
    <property type="entry name" value="PRTase_dom"/>
</dbReference>
<feature type="non-terminal residue" evidence="1">
    <location>
        <position position="1"/>
    </location>
</feature>
<dbReference type="EMBL" id="CP072788">
    <property type="protein sequence ID" value="QTR04949.1"/>
    <property type="molecule type" value="Genomic_DNA"/>
</dbReference>
<dbReference type="InterPro" id="IPR029057">
    <property type="entry name" value="PRTase-like"/>
</dbReference>
<proteinExistence type="predicted"/>
<reference evidence="1" key="1">
    <citation type="submission" date="2021-04" db="EMBL/GenBank/DDBJ databases">
        <title>Saccharothrix algeriensis WGS.</title>
        <authorList>
            <person name="Stuskova K."/>
            <person name="Hakalova E."/>
            <person name="Tebbal A.B."/>
            <person name="Eichmeier A."/>
        </authorList>
    </citation>
    <scope>NUCLEOTIDE SEQUENCE</scope>
    <source>
        <strain evidence="1">NRRL B-24137</strain>
    </source>
</reference>
<dbReference type="Gene3D" id="3.40.50.2020">
    <property type="match status" value="1"/>
</dbReference>
<sequence>VFAACVKVLTAWGWAQRPVGVVTVGSRGRPELVGSFGRRISTVGRLPLLGQVWLGESVRRANSAQRLAGLVRSADAPDLSTVDGPVLLVDDQVDTGWTMTVAARLLRQAGAPAVLPFALAVTA</sequence>
<dbReference type="CDD" id="cd06223">
    <property type="entry name" value="PRTases_typeI"/>
    <property type="match status" value="1"/>
</dbReference>
<name>A0A8T8I2K0_9PSEU</name>
<dbReference type="Proteomes" id="UP000671828">
    <property type="component" value="Chromosome"/>
</dbReference>
<gene>
    <name evidence="1" type="ORF">J7S33_09440</name>
</gene>
<organism evidence="1 2">
    <name type="scientific">Saccharothrix algeriensis</name>
    <dbReference type="NCBI Taxonomy" id="173560"/>
    <lineage>
        <taxon>Bacteria</taxon>
        <taxon>Bacillati</taxon>
        <taxon>Actinomycetota</taxon>
        <taxon>Actinomycetes</taxon>
        <taxon>Pseudonocardiales</taxon>
        <taxon>Pseudonocardiaceae</taxon>
        <taxon>Saccharothrix</taxon>
    </lineage>
</organism>
<accession>A0A8T8I2K0</accession>
<evidence type="ECO:0000313" key="1">
    <source>
        <dbReference type="EMBL" id="QTR04949.1"/>
    </source>
</evidence>
<evidence type="ECO:0000313" key="2">
    <source>
        <dbReference type="Proteomes" id="UP000671828"/>
    </source>
</evidence>
<dbReference type="AlphaFoldDB" id="A0A8T8I2K0"/>
<protein>
    <submittedName>
        <fullName evidence="1">Recombinase RecQ</fullName>
    </submittedName>
</protein>
<dbReference type="SUPFAM" id="SSF53271">
    <property type="entry name" value="PRTase-like"/>
    <property type="match status" value="1"/>
</dbReference>